<gene>
    <name evidence="1" type="ORF">F0460_11040</name>
</gene>
<organism evidence="1 2">
    <name type="scientific">Paenimyroides baculatum</name>
    <dbReference type="NCBI Taxonomy" id="2608000"/>
    <lineage>
        <taxon>Bacteria</taxon>
        <taxon>Pseudomonadati</taxon>
        <taxon>Bacteroidota</taxon>
        <taxon>Flavobacteriia</taxon>
        <taxon>Flavobacteriales</taxon>
        <taxon>Flavobacteriaceae</taxon>
        <taxon>Paenimyroides</taxon>
    </lineage>
</organism>
<keyword evidence="2" id="KW-1185">Reference proteome</keyword>
<dbReference type="EMBL" id="VWSG01000008">
    <property type="protein sequence ID" value="KAA5533863.1"/>
    <property type="molecule type" value="Genomic_DNA"/>
</dbReference>
<proteinExistence type="predicted"/>
<evidence type="ECO:0000313" key="1">
    <source>
        <dbReference type="EMBL" id="KAA5533863.1"/>
    </source>
</evidence>
<dbReference type="RefSeq" id="WP_150013190.1">
    <property type="nucleotide sequence ID" value="NZ_VWSG01000008.1"/>
</dbReference>
<dbReference type="AlphaFoldDB" id="A0A5M6CFX8"/>
<sequence length="140" mass="16177">MKNMLRSNFDNCEILPDLKIALKEIEAQKPKKIIKKENKSFGVLEAVMNFEMTVTGNYSKTEIARTVDLIETIGKDRYKIGEISQTEDKTVIQLKDKRLVAAIYDYSTQNVSFAMAEIGLRYSFEKFLPKEIVEEMKNQL</sequence>
<evidence type="ECO:0000313" key="2">
    <source>
        <dbReference type="Proteomes" id="UP000325141"/>
    </source>
</evidence>
<protein>
    <submittedName>
        <fullName evidence="1">Uncharacterized protein</fullName>
    </submittedName>
</protein>
<comment type="caution">
    <text evidence="1">The sequence shown here is derived from an EMBL/GenBank/DDBJ whole genome shotgun (WGS) entry which is preliminary data.</text>
</comment>
<name>A0A5M6CFX8_9FLAO</name>
<accession>A0A5M6CFX8</accession>
<reference evidence="1 2" key="1">
    <citation type="submission" date="2019-09" db="EMBL/GenBank/DDBJ databases">
        <title>Genome sequence and assembly of Flavobacterium sp.</title>
        <authorList>
            <person name="Chhetri G."/>
        </authorList>
    </citation>
    <scope>NUCLEOTIDE SEQUENCE [LARGE SCALE GENOMIC DNA]</scope>
    <source>
        <strain evidence="1 2">SNL9</strain>
    </source>
</reference>
<dbReference type="Proteomes" id="UP000325141">
    <property type="component" value="Unassembled WGS sequence"/>
</dbReference>